<dbReference type="InterPro" id="IPR000073">
    <property type="entry name" value="AB_hydrolase_1"/>
</dbReference>
<keyword evidence="3" id="KW-1185">Reference proteome</keyword>
<dbReference type="PRINTS" id="PR00111">
    <property type="entry name" value="ABHYDROLASE"/>
</dbReference>
<dbReference type="InterPro" id="IPR050266">
    <property type="entry name" value="AB_hydrolase_sf"/>
</dbReference>
<comment type="caution">
    <text evidence="2">The sequence shown here is derived from an EMBL/GenBank/DDBJ whole genome shotgun (WGS) entry which is preliminary data.</text>
</comment>
<evidence type="ECO:0000313" key="2">
    <source>
        <dbReference type="EMBL" id="NVO54364.1"/>
    </source>
</evidence>
<feature type="domain" description="AB hydrolase-1" evidence="1">
    <location>
        <begin position="19"/>
        <end position="256"/>
    </location>
</feature>
<name>A0ABX2PMN6_9RHOB</name>
<dbReference type="Gene3D" id="3.40.50.1820">
    <property type="entry name" value="alpha/beta hydrolase"/>
    <property type="match status" value="1"/>
</dbReference>
<dbReference type="InterPro" id="IPR029058">
    <property type="entry name" value="AB_hydrolase_fold"/>
</dbReference>
<sequence>MPVQSAFVRRMGEGERKLLALHCTIAHSGAWSGLSVALNGTATLIAPDMPSHGRSPDWDGSGDYFDLVTSIARAQLNEPMDVIGHSFGAMVALRLAIEHPDLVRSAVLIEPVFFAIAQQDAPHLFEQHEREVQPINDAFTAGDKPRAARLFNRMWSTQISPRWPDLPDWTRAAMIRGIDAVPAVHGAVYNDNATLLKPKKLERASMPILLLSGSETHPVMPAICDGLNLRLPAATHAVVAGAGHMVPISHPQQTAALLQEFRRS</sequence>
<accession>A0ABX2PMN6</accession>
<protein>
    <submittedName>
        <fullName evidence="2">Alpha/beta hydrolase</fullName>
    </submittedName>
</protein>
<evidence type="ECO:0000259" key="1">
    <source>
        <dbReference type="Pfam" id="PF12697"/>
    </source>
</evidence>
<dbReference type="GO" id="GO:0016787">
    <property type="term" value="F:hydrolase activity"/>
    <property type="evidence" value="ECO:0007669"/>
    <property type="project" value="UniProtKB-KW"/>
</dbReference>
<keyword evidence="2" id="KW-0378">Hydrolase</keyword>
<gene>
    <name evidence="2" type="ORF">HW561_00995</name>
</gene>
<proteinExistence type="predicted"/>
<reference evidence="2 3" key="1">
    <citation type="submission" date="2020-06" db="EMBL/GenBank/DDBJ databases">
        <authorList>
            <person name="Cao W.R."/>
        </authorList>
    </citation>
    <scope>NUCLEOTIDE SEQUENCE [LARGE SCALE GENOMIC DNA]</scope>
    <source>
        <strain evidence="2 3">B1Z28</strain>
    </source>
</reference>
<evidence type="ECO:0000313" key="3">
    <source>
        <dbReference type="Proteomes" id="UP000630805"/>
    </source>
</evidence>
<dbReference type="Pfam" id="PF12697">
    <property type="entry name" value="Abhydrolase_6"/>
    <property type="match status" value="1"/>
</dbReference>
<dbReference type="SUPFAM" id="SSF53474">
    <property type="entry name" value="alpha/beta-Hydrolases"/>
    <property type="match status" value="1"/>
</dbReference>
<dbReference type="EMBL" id="JABXWT010000001">
    <property type="protein sequence ID" value="NVO54364.1"/>
    <property type="molecule type" value="Genomic_DNA"/>
</dbReference>
<dbReference type="Proteomes" id="UP000630805">
    <property type="component" value="Unassembled WGS sequence"/>
</dbReference>
<organism evidence="2 3">
    <name type="scientific">Ruegeria haliotis</name>
    <dbReference type="NCBI Taxonomy" id="2747601"/>
    <lineage>
        <taxon>Bacteria</taxon>
        <taxon>Pseudomonadati</taxon>
        <taxon>Pseudomonadota</taxon>
        <taxon>Alphaproteobacteria</taxon>
        <taxon>Rhodobacterales</taxon>
        <taxon>Roseobacteraceae</taxon>
        <taxon>Ruegeria</taxon>
    </lineage>
</organism>
<dbReference type="PANTHER" id="PTHR43798">
    <property type="entry name" value="MONOACYLGLYCEROL LIPASE"/>
    <property type="match status" value="1"/>
</dbReference>